<accession>A0AAD7DE15</accession>
<dbReference type="Proteomes" id="UP001215598">
    <property type="component" value="Unassembled WGS sequence"/>
</dbReference>
<dbReference type="EMBL" id="JARKIB010000979">
    <property type="protein sequence ID" value="KAJ7688096.1"/>
    <property type="molecule type" value="Genomic_DNA"/>
</dbReference>
<dbReference type="AlphaFoldDB" id="A0AAD7DE15"/>
<evidence type="ECO:0000313" key="1">
    <source>
        <dbReference type="EMBL" id="KAJ7688096.1"/>
    </source>
</evidence>
<proteinExistence type="predicted"/>
<evidence type="ECO:0000313" key="2">
    <source>
        <dbReference type="Proteomes" id="UP001215598"/>
    </source>
</evidence>
<sequence>MMFAGELTEPIPAYLRQESSNHSLSSEYTLTPTSKITSINAEFEGITEVQREHKEYQVPGPTEQGALAETAIVERSLSPIHRANRRLRDFIVYARDSFFKRASSRQSNYSRESPLEFEDASTTSCAVEAHEWTEGGDDESSVRFATARVPSTDGGSKGNTDAVRPSLDLPIIPATATIEPLAQTFAEALVDTYDKYPFILPFPSTSSGSLPPPIFTLTRRLLRPHTLPVTTFEPVGPHERVIVLVYHDMYDQAQYVVRSIPIRKLQLGTTLECFKQLTGVWKVVAFYFHPQGYVFVSCVNEETRTQTDILVEGYHCATHPTLAQTVDVLTFLAGLTLKGYFATGSRKVKQVKERVMHWTKKN</sequence>
<reference evidence="1" key="1">
    <citation type="submission" date="2023-03" db="EMBL/GenBank/DDBJ databases">
        <title>Massive genome expansion in bonnet fungi (Mycena s.s.) driven by repeated elements and novel gene families across ecological guilds.</title>
        <authorList>
            <consortium name="Lawrence Berkeley National Laboratory"/>
            <person name="Harder C.B."/>
            <person name="Miyauchi S."/>
            <person name="Viragh M."/>
            <person name="Kuo A."/>
            <person name="Thoen E."/>
            <person name="Andreopoulos B."/>
            <person name="Lu D."/>
            <person name="Skrede I."/>
            <person name="Drula E."/>
            <person name="Henrissat B."/>
            <person name="Morin E."/>
            <person name="Kohler A."/>
            <person name="Barry K."/>
            <person name="LaButti K."/>
            <person name="Morin E."/>
            <person name="Salamov A."/>
            <person name="Lipzen A."/>
            <person name="Mereny Z."/>
            <person name="Hegedus B."/>
            <person name="Baldrian P."/>
            <person name="Stursova M."/>
            <person name="Weitz H."/>
            <person name="Taylor A."/>
            <person name="Grigoriev I.V."/>
            <person name="Nagy L.G."/>
            <person name="Martin F."/>
            <person name="Kauserud H."/>
        </authorList>
    </citation>
    <scope>NUCLEOTIDE SEQUENCE</scope>
    <source>
        <strain evidence="1">CBHHK182m</strain>
    </source>
</reference>
<protein>
    <submittedName>
        <fullName evidence="1">Uncharacterized protein</fullName>
    </submittedName>
</protein>
<gene>
    <name evidence="1" type="ORF">B0H16DRAFT_1753176</name>
</gene>
<comment type="caution">
    <text evidence="1">The sequence shown here is derived from an EMBL/GenBank/DDBJ whole genome shotgun (WGS) entry which is preliminary data.</text>
</comment>
<keyword evidence="2" id="KW-1185">Reference proteome</keyword>
<name>A0AAD7DE15_9AGAR</name>
<organism evidence="1 2">
    <name type="scientific">Mycena metata</name>
    <dbReference type="NCBI Taxonomy" id="1033252"/>
    <lineage>
        <taxon>Eukaryota</taxon>
        <taxon>Fungi</taxon>
        <taxon>Dikarya</taxon>
        <taxon>Basidiomycota</taxon>
        <taxon>Agaricomycotina</taxon>
        <taxon>Agaricomycetes</taxon>
        <taxon>Agaricomycetidae</taxon>
        <taxon>Agaricales</taxon>
        <taxon>Marasmiineae</taxon>
        <taxon>Mycenaceae</taxon>
        <taxon>Mycena</taxon>
    </lineage>
</organism>